<keyword evidence="4" id="KW-1185">Reference proteome</keyword>
<accession>A0A7X2NLN7</accession>
<keyword evidence="1" id="KW-0812">Transmembrane</keyword>
<keyword evidence="1" id="KW-0472">Membrane</keyword>
<keyword evidence="1" id="KW-1133">Transmembrane helix</keyword>
<organism evidence="3 4">
    <name type="scientific">Clostridium porci</name>
    <dbReference type="NCBI Taxonomy" id="2605778"/>
    <lineage>
        <taxon>Bacteria</taxon>
        <taxon>Bacillati</taxon>
        <taxon>Bacillota</taxon>
        <taxon>Clostridia</taxon>
        <taxon>Eubacteriales</taxon>
        <taxon>Clostridiaceae</taxon>
        <taxon>Clostridium</taxon>
    </lineage>
</organism>
<name>A0A7X2NLN7_9CLOT</name>
<reference evidence="3 4" key="1">
    <citation type="submission" date="2019-08" db="EMBL/GenBank/DDBJ databases">
        <title>In-depth cultivation of the pig gut microbiome towards novel bacterial diversity and tailored functional studies.</title>
        <authorList>
            <person name="Wylensek D."/>
            <person name="Hitch T.C.A."/>
            <person name="Clavel T."/>
        </authorList>
    </citation>
    <scope>NUCLEOTIDE SEQUENCE [LARGE SCALE GENOMIC DNA]</scope>
    <source>
        <strain evidence="3 4">WCA-389-WT-23D1</strain>
    </source>
</reference>
<sequence>MNRFIKETNEVMKLNLRQLAVFVLLYRLVAGTLYIRLVNQLLRLSLRAAGYSYLTMSNMGAFICRPVTVVSVLLALAAGMALMLVEIGGLLTAYQASAYLRRVDLVAILKGALEKAGDEWRKGNWRLLPLSLATYLMMNSYLLFRILSRIKPLNFVMYELLRSSGGRLGLVAVSVILVVVGMSTMLVFFTCMVEQKSFQDGLRRSVELLKRQRLRAVGLLLFINVLVVAFLLLLYLVIVVVSAVVVYLFAAPYASMAVLAAVCSRLELVTLFIGGILVVLADFGALTVIYYQAEMKNRRSAPWDFTPPYEMHFKRKWLLALTGAMAGVSLLLMFDMAYNGASPDWSALGQTEITAHRGSSKLAPENTMAAVERAIDEMADYCEIDVQTSADGIVMVCHDQNLKRVAGVDRRLGTMTYTQLKELDVGSCMGSRFAGERIPSLEEVLAACKGRIKLNIELKNIGNKSSLPEQTAALVKKYGMEDQCVITSVKLGYLERVKRMNPNLRTGYILAAAYGKYYENEAIDFISIRSSFVNKPLVEAAHENGKAVHVWTVNSKTELEQMKLLGVDNIITDDPARAREILYREKATEGILEYLRMMLR</sequence>
<protein>
    <submittedName>
        <fullName evidence="3">Glycerophosphodiester phosphodiesterase</fullName>
    </submittedName>
</protein>
<dbReference type="CDD" id="cd08579">
    <property type="entry name" value="GDPD_memb_like"/>
    <property type="match status" value="1"/>
</dbReference>
<feature type="transmembrane region" description="Helical" evidence="1">
    <location>
        <begin position="127"/>
        <end position="148"/>
    </location>
</feature>
<dbReference type="Gene3D" id="3.20.20.190">
    <property type="entry name" value="Phosphatidylinositol (PI) phosphodiesterase"/>
    <property type="match status" value="1"/>
</dbReference>
<dbReference type="GO" id="GO:0006629">
    <property type="term" value="P:lipid metabolic process"/>
    <property type="evidence" value="ECO:0007669"/>
    <property type="project" value="InterPro"/>
</dbReference>
<dbReference type="Proteomes" id="UP000429958">
    <property type="component" value="Unassembled WGS sequence"/>
</dbReference>
<feature type="transmembrane region" description="Helical" evidence="1">
    <location>
        <begin position="269"/>
        <end position="293"/>
    </location>
</feature>
<dbReference type="PANTHER" id="PTHR46211:SF8">
    <property type="entry name" value="PHOSPHODIESTERASE"/>
    <property type="match status" value="1"/>
</dbReference>
<dbReference type="InterPro" id="IPR030395">
    <property type="entry name" value="GP_PDE_dom"/>
</dbReference>
<feature type="domain" description="GP-PDE" evidence="2">
    <location>
        <begin position="351"/>
        <end position="582"/>
    </location>
</feature>
<feature type="transmembrane region" description="Helical" evidence="1">
    <location>
        <begin position="59"/>
        <end position="85"/>
    </location>
</feature>
<feature type="transmembrane region" description="Helical" evidence="1">
    <location>
        <begin position="317"/>
        <end position="338"/>
    </location>
</feature>
<dbReference type="EMBL" id="VUMD01000009">
    <property type="protein sequence ID" value="MSS37159.1"/>
    <property type="molecule type" value="Genomic_DNA"/>
</dbReference>
<dbReference type="InterPro" id="IPR018476">
    <property type="entry name" value="GlyceroP-diester-Pdiesterase_M"/>
</dbReference>
<dbReference type="Pfam" id="PF10110">
    <property type="entry name" value="GPDPase_memb"/>
    <property type="match status" value="1"/>
</dbReference>
<feature type="transmembrane region" description="Helical" evidence="1">
    <location>
        <begin position="168"/>
        <end position="193"/>
    </location>
</feature>
<dbReference type="PANTHER" id="PTHR46211">
    <property type="entry name" value="GLYCEROPHOSPHORYL DIESTER PHOSPHODIESTERASE"/>
    <property type="match status" value="1"/>
</dbReference>
<feature type="transmembrane region" description="Helical" evidence="1">
    <location>
        <begin position="20"/>
        <end position="39"/>
    </location>
</feature>
<dbReference type="AlphaFoldDB" id="A0A7X2NLN7"/>
<dbReference type="InterPro" id="IPR017946">
    <property type="entry name" value="PLC-like_Pdiesterase_TIM-brl"/>
</dbReference>
<proteinExistence type="predicted"/>
<dbReference type="RefSeq" id="WP_287848347.1">
    <property type="nucleotide sequence ID" value="NZ_DBEWUL010000151.1"/>
</dbReference>
<dbReference type="GO" id="GO:0008081">
    <property type="term" value="F:phosphoric diester hydrolase activity"/>
    <property type="evidence" value="ECO:0007669"/>
    <property type="project" value="InterPro"/>
</dbReference>
<dbReference type="SUPFAM" id="SSF51695">
    <property type="entry name" value="PLC-like phosphodiesterases"/>
    <property type="match status" value="1"/>
</dbReference>
<gene>
    <name evidence="3" type="ORF">FYJ39_11395</name>
</gene>
<evidence type="ECO:0000313" key="3">
    <source>
        <dbReference type="EMBL" id="MSS37159.1"/>
    </source>
</evidence>
<evidence type="ECO:0000256" key="1">
    <source>
        <dbReference type="SAM" id="Phobius"/>
    </source>
</evidence>
<dbReference type="Pfam" id="PF03009">
    <property type="entry name" value="GDPD"/>
    <property type="match status" value="1"/>
</dbReference>
<evidence type="ECO:0000313" key="4">
    <source>
        <dbReference type="Proteomes" id="UP000429958"/>
    </source>
</evidence>
<evidence type="ECO:0000259" key="2">
    <source>
        <dbReference type="PROSITE" id="PS51704"/>
    </source>
</evidence>
<comment type="caution">
    <text evidence="3">The sequence shown here is derived from an EMBL/GenBank/DDBJ whole genome shotgun (WGS) entry which is preliminary data.</text>
</comment>
<feature type="transmembrane region" description="Helical" evidence="1">
    <location>
        <begin position="214"/>
        <end position="238"/>
    </location>
</feature>
<dbReference type="PROSITE" id="PS51704">
    <property type="entry name" value="GP_PDE"/>
    <property type="match status" value="1"/>
</dbReference>